<evidence type="ECO:0000256" key="4">
    <source>
        <dbReference type="ARBA" id="ARBA00022840"/>
    </source>
</evidence>
<sequence length="524" mass="56572">MVSGAHAARVGACSAARAFAFARHATCGTTTTTTTSARRVSLVHYACRDGERVRAHATASNGEANGEDGMDFLALGVGVKLSRRLASVGIKTPSIAQRAAMPAVMQGENVAMQSHTGSGKTLAYILPIINSLMDDDAGTIRKDVGNGVRAIIVAPSQELAMQIVRQIERVLGELGKAITQQAIGGANAKRQEEAIRRKRPLIVVGTPGRLAELSRSGILQTHGVRVLVVDEADDLLASNFRRDMARISEHTGKGVPGGRQTIIVSATLKQETLDAYSYLAPNLKHIVASYDKPPETELTKRVVGEDGEEEEAPEDDEEQDEKSAAAASKQARRQGVVSLPPHITHCQVIAERRHKVDELRRAIHATDVQRALIFCNFGRRLQDVQAKLGARGMPVGVLHGGMDKMERARELAAFRRGAFRALVVSDLAARGLDVDDCDAVFNLELPTDETHYVHRAGRTGRMGSPGVVVTIAEPQEAFVVQRFEKNLGVKINEIATKGGEVVRSQPSRAPTRPPRRRAPPRDDA</sequence>
<dbReference type="SMART" id="SM00487">
    <property type="entry name" value="DEXDc"/>
    <property type="match status" value="1"/>
</dbReference>
<feature type="domain" description="Helicase ATP-binding" evidence="6">
    <location>
        <begin position="101"/>
        <end position="286"/>
    </location>
</feature>
<dbReference type="InterPro" id="IPR027417">
    <property type="entry name" value="P-loop_NTPase"/>
</dbReference>
<accession>A0A7S0XKF3</accession>
<reference evidence="8" key="1">
    <citation type="submission" date="2021-01" db="EMBL/GenBank/DDBJ databases">
        <authorList>
            <person name="Corre E."/>
            <person name="Pelletier E."/>
            <person name="Niang G."/>
            <person name="Scheremetjew M."/>
            <person name="Finn R."/>
            <person name="Kale V."/>
            <person name="Holt S."/>
            <person name="Cochrane G."/>
            <person name="Meng A."/>
            <person name="Brown T."/>
            <person name="Cohen L."/>
        </authorList>
    </citation>
    <scope>NUCLEOTIDE SEQUENCE</scope>
    <source>
        <strain evidence="8">Clade-D-RCC2573</strain>
    </source>
</reference>
<dbReference type="CDD" id="cd18787">
    <property type="entry name" value="SF2_C_DEAD"/>
    <property type="match status" value="1"/>
</dbReference>
<keyword evidence="1" id="KW-0547">Nucleotide-binding</keyword>
<evidence type="ECO:0000313" key="8">
    <source>
        <dbReference type="EMBL" id="CAD8727435.1"/>
    </source>
</evidence>
<dbReference type="SUPFAM" id="SSF52540">
    <property type="entry name" value="P-loop containing nucleoside triphosphate hydrolases"/>
    <property type="match status" value="1"/>
</dbReference>
<evidence type="ECO:0000256" key="3">
    <source>
        <dbReference type="ARBA" id="ARBA00022806"/>
    </source>
</evidence>
<dbReference type="InterPro" id="IPR011545">
    <property type="entry name" value="DEAD/DEAH_box_helicase_dom"/>
</dbReference>
<dbReference type="AlphaFoldDB" id="A0A7S0XKF3"/>
<evidence type="ECO:0008006" key="9">
    <source>
        <dbReference type="Google" id="ProtNLM"/>
    </source>
</evidence>
<evidence type="ECO:0000259" key="7">
    <source>
        <dbReference type="PROSITE" id="PS51194"/>
    </source>
</evidence>
<dbReference type="CDD" id="cd00268">
    <property type="entry name" value="DEADc"/>
    <property type="match status" value="1"/>
</dbReference>
<organism evidence="8">
    <name type="scientific">Ostreococcus mediterraneus</name>
    <dbReference type="NCBI Taxonomy" id="1486918"/>
    <lineage>
        <taxon>Eukaryota</taxon>
        <taxon>Viridiplantae</taxon>
        <taxon>Chlorophyta</taxon>
        <taxon>Mamiellophyceae</taxon>
        <taxon>Mamiellales</taxon>
        <taxon>Bathycoccaceae</taxon>
        <taxon>Ostreococcus</taxon>
    </lineage>
</organism>
<keyword evidence="3" id="KW-0347">Helicase</keyword>
<dbReference type="PANTHER" id="PTHR47963:SF3">
    <property type="entry name" value="DEAD-BOX ATP-DEPENDENT RNA HELICASE 47, MITOCHONDRIAL"/>
    <property type="match status" value="1"/>
</dbReference>
<dbReference type="PROSITE" id="PS51194">
    <property type="entry name" value="HELICASE_CTER"/>
    <property type="match status" value="1"/>
</dbReference>
<feature type="domain" description="Helicase C-terminal" evidence="7">
    <location>
        <begin position="358"/>
        <end position="502"/>
    </location>
</feature>
<evidence type="ECO:0000256" key="1">
    <source>
        <dbReference type="ARBA" id="ARBA00022741"/>
    </source>
</evidence>
<name>A0A7S0XKF3_9CHLO</name>
<dbReference type="PROSITE" id="PS51192">
    <property type="entry name" value="HELICASE_ATP_BIND_1"/>
    <property type="match status" value="1"/>
</dbReference>
<dbReference type="SMART" id="SM00490">
    <property type="entry name" value="HELICc"/>
    <property type="match status" value="1"/>
</dbReference>
<evidence type="ECO:0000256" key="5">
    <source>
        <dbReference type="SAM" id="MobiDB-lite"/>
    </source>
</evidence>
<feature type="region of interest" description="Disordered" evidence="5">
    <location>
        <begin position="499"/>
        <end position="524"/>
    </location>
</feature>
<dbReference type="Gene3D" id="3.40.50.300">
    <property type="entry name" value="P-loop containing nucleotide triphosphate hydrolases"/>
    <property type="match status" value="2"/>
</dbReference>
<evidence type="ECO:0000256" key="2">
    <source>
        <dbReference type="ARBA" id="ARBA00022801"/>
    </source>
</evidence>
<feature type="compositionally biased region" description="Acidic residues" evidence="5">
    <location>
        <begin position="305"/>
        <end position="320"/>
    </location>
</feature>
<dbReference type="GO" id="GO:0003723">
    <property type="term" value="F:RNA binding"/>
    <property type="evidence" value="ECO:0007669"/>
    <property type="project" value="TreeGrafter"/>
</dbReference>
<dbReference type="InterPro" id="IPR050547">
    <property type="entry name" value="DEAD_box_RNA_helicases"/>
</dbReference>
<dbReference type="InterPro" id="IPR001650">
    <property type="entry name" value="Helicase_C-like"/>
</dbReference>
<dbReference type="Pfam" id="PF00271">
    <property type="entry name" value="Helicase_C"/>
    <property type="match status" value="1"/>
</dbReference>
<keyword evidence="2" id="KW-0378">Hydrolase</keyword>
<dbReference type="GO" id="GO:0016787">
    <property type="term" value="F:hydrolase activity"/>
    <property type="evidence" value="ECO:0007669"/>
    <property type="project" value="UniProtKB-KW"/>
</dbReference>
<proteinExistence type="predicted"/>
<keyword evidence="4" id="KW-0067">ATP-binding</keyword>
<dbReference type="GO" id="GO:0003724">
    <property type="term" value="F:RNA helicase activity"/>
    <property type="evidence" value="ECO:0007669"/>
    <property type="project" value="TreeGrafter"/>
</dbReference>
<dbReference type="PANTHER" id="PTHR47963">
    <property type="entry name" value="DEAD-BOX ATP-DEPENDENT RNA HELICASE 47, MITOCHONDRIAL"/>
    <property type="match status" value="1"/>
</dbReference>
<evidence type="ECO:0000259" key="6">
    <source>
        <dbReference type="PROSITE" id="PS51192"/>
    </source>
</evidence>
<dbReference type="EMBL" id="HBFF01000438">
    <property type="protein sequence ID" value="CAD8727435.1"/>
    <property type="molecule type" value="Transcribed_RNA"/>
</dbReference>
<dbReference type="InterPro" id="IPR044742">
    <property type="entry name" value="DEAD/DEAH_RhlB"/>
</dbReference>
<gene>
    <name evidence="8" type="ORF">OMED0936_LOCUS343</name>
</gene>
<dbReference type="GO" id="GO:0005524">
    <property type="term" value="F:ATP binding"/>
    <property type="evidence" value="ECO:0007669"/>
    <property type="project" value="UniProtKB-KW"/>
</dbReference>
<protein>
    <recommendedName>
        <fullName evidence="9">RNA helicase</fullName>
    </recommendedName>
</protein>
<feature type="region of interest" description="Disordered" evidence="5">
    <location>
        <begin position="301"/>
        <end position="336"/>
    </location>
</feature>
<dbReference type="Pfam" id="PF00270">
    <property type="entry name" value="DEAD"/>
    <property type="match status" value="1"/>
</dbReference>
<dbReference type="InterPro" id="IPR014001">
    <property type="entry name" value="Helicase_ATP-bd"/>
</dbReference>